<dbReference type="InterPro" id="IPR026960">
    <property type="entry name" value="RVT-Znf"/>
</dbReference>
<dbReference type="SUPFAM" id="SSF56219">
    <property type="entry name" value="DNase I-like"/>
    <property type="match status" value="1"/>
</dbReference>
<organism evidence="2 3">
    <name type="scientific">Centaurea solstitialis</name>
    <name type="common">yellow star-thistle</name>
    <dbReference type="NCBI Taxonomy" id="347529"/>
    <lineage>
        <taxon>Eukaryota</taxon>
        <taxon>Viridiplantae</taxon>
        <taxon>Streptophyta</taxon>
        <taxon>Embryophyta</taxon>
        <taxon>Tracheophyta</taxon>
        <taxon>Spermatophyta</taxon>
        <taxon>Magnoliopsida</taxon>
        <taxon>eudicotyledons</taxon>
        <taxon>Gunneridae</taxon>
        <taxon>Pentapetalae</taxon>
        <taxon>asterids</taxon>
        <taxon>campanulids</taxon>
        <taxon>Asterales</taxon>
        <taxon>Asteraceae</taxon>
        <taxon>Carduoideae</taxon>
        <taxon>Cardueae</taxon>
        <taxon>Centaureinae</taxon>
        <taxon>Centaurea</taxon>
    </lineage>
</organism>
<sequence>MLNLLSWNLNGMGKASKCKWVKDLVKAKNISLLCLQETKTAIKFDWQVKSVWGKRSTEFAAIDLSGNSSGILTVWDGNLFKVQNSCNMDGYVLICGLWLEKNSKLGVINVYAPQDNFSKRRLWEQIREEIQKEPDAAWVVCGDFNEVRGGDDRKGSILDRNGAKHFNDFIALVELHDLRIGGRRFTWMNSSCSKISKLDRYLVNQRFLDIWPLANVIALPRVLSDHCPILSSEFGALVTEKWNANPSGFVSSTKIDNLSRKLKHLKMPIKKWSMERRKQDETDLQTLKSKISSIDLRAEISPLDDSLVKERVELVAKADDILSKKVSDIMQKAKCKWLREGDENLRYFHGCANKKLKNGRIHGLNINGSWETNPMPIKYAVWDFFDRKFAENHPVRPTICSRVFKKLSTEQKEGLEVPFTEQEIKKAVWSCGYNKASGPDGFTIEFVRKFWDVVGNDFVEAIKFFEQHKQIDPGSNSSFISLIPKISDPLFLSDYRPINLIGCVNKVISKVLAERLKLVLDSVISNSQTAYIKRRSILDGPLMAFDSLNWNFLDNVYMQMGFGDKWRAWMRGCFSTAKVSVIVNGSPTKEFTMGKGVRQGDPLVPFLFILAAEGLTVAMKEAQQASIFRGVRFNNSEEDVSIFQFVDDAIFVGEWSLYNAKNLLRVLKCFEVCSGLQINLGKSRLLGVSVSRDEVTWMARRLNCKEESIPFRYLGLPTNSSLNNPTGNLKRFQSEAEACLANRFWVVINQLESIRRRFLWGGNTDVKRICWVAWDKVIRDKHNGGLGIGSLRALNLALLMKWRWREKTEPYAIWNKVVQSCAGRSRSGSVLNYNRGTWKSIVGVEKDLRELGINVWNFLKLKEDGSGWIWELDSSKKFTVKSLRRLIDGVMLPTSEAETEWIRCVPSRFNIFLWRTILNRLPTKDNLLKRGMVMQNDECSFSVANLGYKCTGVQHNRLCSFCHSCPETLKHLMITCSTAKIISAHLASWKGGIEVITSGRLQSDWGSTVWKTRNNKIFKGELKNEKEVVREIQTIAFNWVRCRFKRGDLLSWDNWLYNLVSAVASCIALASR</sequence>
<keyword evidence="3" id="KW-1185">Reference proteome</keyword>
<name>A0AA38TWJ5_9ASTR</name>
<gene>
    <name evidence="2" type="ORF">OSB04_004301</name>
</gene>
<dbReference type="Pfam" id="PF00078">
    <property type="entry name" value="RVT_1"/>
    <property type="match status" value="1"/>
</dbReference>
<evidence type="ECO:0000259" key="1">
    <source>
        <dbReference type="PROSITE" id="PS50878"/>
    </source>
</evidence>
<comment type="caution">
    <text evidence="2">The sequence shown here is derived from an EMBL/GenBank/DDBJ whole genome shotgun (WGS) entry which is preliminary data.</text>
</comment>
<dbReference type="Pfam" id="PF13966">
    <property type="entry name" value="zf-RVT"/>
    <property type="match status" value="1"/>
</dbReference>
<dbReference type="PANTHER" id="PTHR33116">
    <property type="entry name" value="REVERSE TRANSCRIPTASE ZINC-BINDING DOMAIN-CONTAINING PROTEIN-RELATED-RELATED"/>
    <property type="match status" value="1"/>
</dbReference>
<dbReference type="InterPro" id="IPR000477">
    <property type="entry name" value="RT_dom"/>
</dbReference>
<dbReference type="InterPro" id="IPR036691">
    <property type="entry name" value="Endo/exonu/phosph_ase_sf"/>
</dbReference>
<dbReference type="GO" id="GO:0003824">
    <property type="term" value="F:catalytic activity"/>
    <property type="evidence" value="ECO:0007669"/>
    <property type="project" value="InterPro"/>
</dbReference>
<dbReference type="EMBL" id="JARYMX010000001">
    <property type="protein sequence ID" value="KAJ9568335.1"/>
    <property type="molecule type" value="Genomic_DNA"/>
</dbReference>
<protein>
    <recommendedName>
        <fullName evidence="1">Reverse transcriptase domain-containing protein</fullName>
    </recommendedName>
</protein>
<feature type="domain" description="Reverse transcriptase" evidence="1">
    <location>
        <begin position="464"/>
        <end position="702"/>
    </location>
</feature>
<dbReference type="PROSITE" id="PS50878">
    <property type="entry name" value="RT_POL"/>
    <property type="match status" value="1"/>
</dbReference>
<dbReference type="CDD" id="cd01650">
    <property type="entry name" value="RT_nLTR_like"/>
    <property type="match status" value="1"/>
</dbReference>
<evidence type="ECO:0000313" key="3">
    <source>
        <dbReference type="Proteomes" id="UP001172457"/>
    </source>
</evidence>
<evidence type="ECO:0000313" key="2">
    <source>
        <dbReference type="EMBL" id="KAJ9568335.1"/>
    </source>
</evidence>
<dbReference type="Proteomes" id="UP001172457">
    <property type="component" value="Chromosome 1"/>
</dbReference>
<dbReference type="InterPro" id="IPR005135">
    <property type="entry name" value="Endo/exonuclease/phosphatase"/>
</dbReference>
<dbReference type="AlphaFoldDB" id="A0AA38TWJ5"/>
<accession>A0AA38TWJ5</accession>
<reference evidence="2" key="1">
    <citation type="submission" date="2023-03" db="EMBL/GenBank/DDBJ databases">
        <title>Chromosome-scale reference genome and RAD-based genetic map of yellow starthistle (Centaurea solstitialis) reveal putative structural variation and QTLs associated with invader traits.</title>
        <authorList>
            <person name="Reatini B."/>
            <person name="Cang F.A."/>
            <person name="Jiang Q."/>
            <person name="Mckibben M.T.W."/>
            <person name="Barker M.S."/>
            <person name="Rieseberg L.H."/>
            <person name="Dlugosch K.M."/>
        </authorList>
    </citation>
    <scope>NUCLEOTIDE SEQUENCE</scope>
    <source>
        <strain evidence="2">CAN-66</strain>
        <tissue evidence="2">Leaf</tissue>
    </source>
</reference>
<dbReference type="Pfam" id="PF03372">
    <property type="entry name" value="Exo_endo_phos"/>
    <property type="match status" value="1"/>
</dbReference>
<proteinExistence type="predicted"/>
<dbReference type="PANTHER" id="PTHR33116:SF79">
    <property type="entry name" value="REVERSE TRANSCRIPTASE DOMAIN, ZINC FINGER, CCHC-TYPE-RELATED"/>
    <property type="match status" value="1"/>
</dbReference>
<dbReference type="Gene3D" id="3.60.10.10">
    <property type="entry name" value="Endonuclease/exonuclease/phosphatase"/>
    <property type="match status" value="1"/>
</dbReference>